<sequence>MSRDVIIALDFDSSEKALDFIDKFQEDEVYVKIGMELFYKAGPEIVREFKKRGHKIFLDLKLHDIPNTVKKATLSLMDLDVDMINYHIAGGSKMLMEAIKAAKEVKPEIITLGITMLTSTDEETMHNDILIKDNLSVADTVKSYAEIGKKSGLDGVVSSALEVPEIKKVAGESFITVTPGIRLEQIKGDDQKRVVTPADARMLGSDYIVVGRPITGAEDPVKAYKEIKKMFIGE</sequence>
<dbReference type="InterPro" id="IPR011060">
    <property type="entry name" value="RibuloseP-bd_barrel"/>
</dbReference>
<dbReference type="Pfam" id="PF00215">
    <property type="entry name" value="OMPdecase"/>
    <property type="match status" value="1"/>
</dbReference>
<protein>
    <recommendedName>
        <fullName evidence="9">Orotidine 5'-phosphate decarboxylase</fullName>
        <ecNumber evidence="9">4.1.1.23</ecNumber>
    </recommendedName>
    <alternativeName>
        <fullName evidence="9">OMP decarboxylase</fullName>
        <shortName evidence="9">OMPDCase</shortName>
        <shortName evidence="9">OMPdecase</shortName>
    </alternativeName>
</protein>
<keyword evidence="5 9" id="KW-0665">Pyrimidine biosynthesis</keyword>
<feature type="binding site" evidence="9 11">
    <location>
        <position position="32"/>
    </location>
    <ligand>
        <name>substrate</name>
    </ligand>
</feature>
<dbReference type="STRING" id="573058.SAMN00017477_1653"/>
<evidence type="ECO:0000256" key="6">
    <source>
        <dbReference type="ARBA" id="ARBA00023239"/>
    </source>
</evidence>
<feature type="binding site" evidence="9 11">
    <location>
        <position position="211"/>
    </location>
    <ligand>
        <name>substrate</name>
    </ligand>
</feature>
<dbReference type="NCBIfam" id="TIGR01740">
    <property type="entry name" value="pyrF"/>
    <property type="match status" value="1"/>
</dbReference>
<evidence type="ECO:0000256" key="1">
    <source>
        <dbReference type="ARBA" id="ARBA00002356"/>
    </source>
</evidence>
<dbReference type="InterPro" id="IPR047596">
    <property type="entry name" value="OMPdecase_bac"/>
</dbReference>
<dbReference type="PANTHER" id="PTHR32119:SF2">
    <property type="entry name" value="OROTIDINE 5'-PHOSPHATE DECARBOXYLASE"/>
    <property type="match status" value="1"/>
</dbReference>
<dbReference type="CDD" id="cd04725">
    <property type="entry name" value="OMP_decarboxylase_like"/>
    <property type="match status" value="1"/>
</dbReference>
<dbReference type="AlphaFoldDB" id="A0A1W1VC46"/>
<dbReference type="InterPro" id="IPR001754">
    <property type="entry name" value="OMPdeCOase_dom"/>
</dbReference>
<dbReference type="EC" id="4.1.1.23" evidence="9"/>
<dbReference type="PROSITE" id="PS00156">
    <property type="entry name" value="OMPDECASE"/>
    <property type="match status" value="1"/>
</dbReference>
<feature type="active site" description="For OMPdecase activity" evidence="10">
    <location>
        <position position="61"/>
    </location>
</feature>
<evidence type="ECO:0000313" key="14">
    <source>
        <dbReference type="EMBL" id="SMB90631.1"/>
    </source>
</evidence>
<reference evidence="15" key="1">
    <citation type="submission" date="2017-04" db="EMBL/GenBank/DDBJ databases">
        <authorList>
            <person name="Varghese N."/>
            <person name="Submissions S."/>
        </authorList>
    </citation>
    <scope>NUCLEOTIDE SEQUENCE [LARGE SCALE GENOMIC DNA]</scope>
    <source>
        <strain evidence="15">DSM 20463</strain>
    </source>
</reference>
<dbReference type="Gene3D" id="3.20.20.70">
    <property type="entry name" value="Aldolase class I"/>
    <property type="match status" value="1"/>
</dbReference>
<dbReference type="FunFam" id="3.20.20.70:FF:000015">
    <property type="entry name" value="Orotidine 5'-phosphate decarboxylase"/>
    <property type="match status" value="1"/>
</dbReference>
<proteinExistence type="inferred from homology"/>
<gene>
    <name evidence="9" type="primary">pyrF</name>
    <name evidence="14" type="ORF">SAMN00017477_1653</name>
</gene>
<keyword evidence="6 9" id="KW-0456">Lyase</keyword>
<comment type="pathway">
    <text evidence="2 9 12">Pyrimidine metabolism; UMP biosynthesis via de novo pathway; UMP from orotate: step 2/2.</text>
</comment>
<feature type="binding site" evidence="9 11">
    <location>
        <position position="191"/>
    </location>
    <ligand>
        <name>substrate</name>
    </ligand>
</feature>
<organism evidence="14 15">
    <name type="scientific">Peptoniphilus asaccharolyticus DSM 20463</name>
    <dbReference type="NCBI Taxonomy" id="573058"/>
    <lineage>
        <taxon>Bacteria</taxon>
        <taxon>Bacillati</taxon>
        <taxon>Bacillota</taxon>
        <taxon>Tissierellia</taxon>
        <taxon>Tissierellales</taxon>
        <taxon>Peptoniphilaceae</taxon>
        <taxon>Peptoniphilus</taxon>
    </lineage>
</organism>
<dbReference type="RefSeq" id="WP_084231210.1">
    <property type="nucleotide sequence ID" value="NZ_FWWR01000011.1"/>
</dbReference>
<evidence type="ECO:0000256" key="5">
    <source>
        <dbReference type="ARBA" id="ARBA00022975"/>
    </source>
</evidence>
<feature type="binding site" evidence="9 11">
    <location>
        <position position="10"/>
    </location>
    <ligand>
        <name>substrate</name>
    </ligand>
</feature>
<feature type="binding site" evidence="9 11">
    <location>
        <position position="212"/>
    </location>
    <ligand>
        <name>substrate</name>
    </ligand>
</feature>
<evidence type="ECO:0000256" key="9">
    <source>
        <dbReference type="HAMAP-Rule" id="MF_01200"/>
    </source>
</evidence>
<dbReference type="PANTHER" id="PTHR32119">
    <property type="entry name" value="OROTIDINE 5'-PHOSPHATE DECARBOXYLASE"/>
    <property type="match status" value="1"/>
</dbReference>
<comment type="similarity">
    <text evidence="8 9">Belongs to the OMP decarboxylase family. Type 1 subfamily.</text>
</comment>
<comment type="function">
    <text evidence="1 9">Catalyzes the decarboxylation of orotidine 5'-monophosphate (OMP) to uridine 5'-monophosphate (UMP).</text>
</comment>
<evidence type="ECO:0000256" key="3">
    <source>
        <dbReference type="ARBA" id="ARBA00011738"/>
    </source>
</evidence>
<dbReference type="HAMAP" id="MF_01200_B">
    <property type="entry name" value="OMPdecase_type1_B"/>
    <property type="match status" value="1"/>
</dbReference>
<dbReference type="InterPro" id="IPR013785">
    <property type="entry name" value="Aldolase_TIM"/>
</dbReference>
<keyword evidence="15" id="KW-1185">Reference proteome</keyword>
<feature type="domain" description="Orotidine 5'-phosphate decarboxylase" evidence="13">
    <location>
        <begin position="4"/>
        <end position="227"/>
    </location>
</feature>
<evidence type="ECO:0000256" key="11">
    <source>
        <dbReference type="PIRSR" id="PIRSR614732-2"/>
    </source>
</evidence>
<dbReference type="InterPro" id="IPR014732">
    <property type="entry name" value="OMPdecase"/>
</dbReference>
<dbReference type="NCBIfam" id="NF001273">
    <property type="entry name" value="PRK00230.1"/>
    <property type="match status" value="1"/>
</dbReference>
<evidence type="ECO:0000256" key="12">
    <source>
        <dbReference type="RuleBase" id="RU000512"/>
    </source>
</evidence>
<feature type="active site" description="Proton donor" evidence="9">
    <location>
        <position position="61"/>
    </location>
</feature>
<feature type="binding site" evidence="9">
    <location>
        <begin position="59"/>
        <end position="68"/>
    </location>
    <ligand>
        <name>substrate</name>
    </ligand>
</feature>
<evidence type="ECO:0000259" key="13">
    <source>
        <dbReference type="SMART" id="SM00934"/>
    </source>
</evidence>
<dbReference type="OrthoDB" id="9806203at2"/>
<dbReference type="Proteomes" id="UP000192368">
    <property type="component" value="Unassembled WGS sequence"/>
</dbReference>
<dbReference type="GO" id="GO:0005829">
    <property type="term" value="C:cytosol"/>
    <property type="evidence" value="ECO:0007669"/>
    <property type="project" value="TreeGrafter"/>
</dbReference>
<dbReference type="UniPathway" id="UPA00070">
    <property type="reaction ID" value="UER00120"/>
</dbReference>
<comment type="subunit">
    <text evidence="3 9">Homodimer.</text>
</comment>
<feature type="binding site" evidence="9 11">
    <location>
        <position position="182"/>
    </location>
    <ligand>
        <name>substrate</name>
    </ligand>
</feature>
<dbReference type="GO" id="GO:0004590">
    <property type="term" value="F:orotidine-5'-phosphate decarboxylase activity"/>
    <property type="evidence" value="ECO:0007669"/>
    <property type="project" value="UniProtKB-UniRule"/>
</dbReference>
<dbReference type="InterPro" id="IPR018089">
    <property type="entry name" value="OMPdecase_AS"/>
</dbReference>
<evidence type="ECO:0000313" key="15">
    <source>
        <dbReference type="Proteomes" id="UP000192368"/>
    </source>
</evidence>
<dbReference type="SMART" id="SM00934">
    <property type="entry name" value="OMPdecase"/>
    <property type="match status" value="1"/>
</dbReference>
<comment type="catalytic activity">
    <reaction evidence="7 9 12">
        <text>orotidine 5'-phosphate + H(+) = UMP + CO2</text>
        <dbReference type="Rhea" id="RHEA:11596"/>
        <dbReference type="ChEBI" id="CHEBI:15378"/>
        <dbReference type="ChEBI" id="CHEBI:16526"/>
        <dbReference type="ChEBI" id="CHEBI:57538"/>
        <dbReference type="ChEBI" id="CHEBI:57865"/>
        <dbReference type="EC" id="4.1.1.23"/>
    </reaction>
</comment>
<name>A0A1W1VC46_PEPAS</name>
<dbReference type="GO" id="GO:0044205">
    <property type="term" value="P:'de novo' UMP biosynthetic process"/>
    <property type="evidence" value="ECO:0007669"/>
    <property type="project" value="UniProtKB-UniRule"/>
</dbReference>
<evidence type="ECO:0000256" key="10">
    <source>
        <dbReference type="PIRSR" id="PIRSR614732-1"/>
    </source>
</evidence>
<dbReference type="SUPFAM" id="SSF51366">
    <property type="entry name" value="Ribulose-phoshate binding barrel"/>
    <property type="match status" value="1"/>
</dbReference>
<feature type="active site" description="For OMPdecase activity" evidence="10">
    <location>
        <position position="59"/>
    </location>
</feature>
<evidence type="ECO:0000256" key="7">
    <source>
        <dbReference type="ARBA" id="ARBA00049157"/>
    </source>
</evidence>
<feature type="active site" description="For OMPdecase activity" evidence="10">
    <location>
        <position position="64"/>
    </location>
</feature>
<dbReference type="EMBL" id="FWWR01000011">
    <property type="protein sequence ID" value="SMB90631.1"/>
    <property type="molecule type" value="Genomic_DNA"/>
</dbReference>
<evidence type="ECO:0000256" key="2">
    <source>
        <dbReference type="ARBA" id="ARBA00004861"/>
    </source>
</evidence>
<feature type="binding site" evidence="9 11">
    <location>
        <position position="118"/>
    </location>
    <ligand>
        <name>substrate</name>
    </ligand>
</feature>
<evidence type="ECO:0000256" key="4">
    <source>
        <dbReference type="ARBA" id="ARBA00022793"/>
    </source>
</evidence>
<accession>A0A1W1VC46</accession>
<keyword evidence="4 9" id="KW-0210">Decarboxylase</keyword>
<evidence type="ECO:0000256" key="8">
    <source>
        <dbReference type="ARBA" id="ARBA00061012"/>
    </source>
</evidence>
<dbReference type="GO" id="GO:0006207">
    <property type="term" value="P:'de novo' pyrimidine nucleobase biosynthetic process"/>
    <property type="evidence" value="ECO:0007669"/>
    <property type="project" value="InterPro"/>
</dbReference>